<dbReference type="SMR" id="A0A194VXF8"/>
<accession>A0A194VXF8</accession>
<dbReference type="OrthoDB" id="4840035at2759"/>
<name>A0A194VXF8_CYTMA</name>
<proteinExistence type="predicted"/>
<protein>
    <recommendedName>
        <fullName evidence="2">DUF7708 domain-containing protein</fullName>
    </recommendedName>
</protein>
<feature type="region of interest" description="Disordered" evidence="1">
    <location>
        <begin position="342"/>
        <end position="384"/>
    </location>
</feature>
<dbReference type="Pfam" id="PF24809">
    <property type="entry name" value="DUF7708"/>
    <property type="match status" value="1"/>
</dbReference>
<evidence type="ECO:0000259" key="2">
    <source>
        <dbReference type="Pfam" id="PF24809"/>
    </source>
</evidence>
<dbReference type="EMBL" id="CM003101">
    <property type="protein sequence ID" value="KUI68926.1"/>
    <property type="molecule type" value="Genomic_DNA"/>
</dbReference>
<dbReference type="InterPro" id="IPR056125">
    <property type="entry name" value="DUF7708"/>
</dbReference>
<evidence type="ECO:0000313" key="4">
    <source>
        <dbReference type="Proteomes" id="UP000078559"/>
    </source>
</evidence>
<keyword evidence="4" id="KW-1185">Reference proteome</keyword>
<sequence>MVVESGTSSDTAQALVDHVKVKLEEERRAKEDKERWRRWWQQSTFIKLKTNDDDEMLRVCKELTDIWRIFNKKLGMKRILQKAGLKDIDESHPPTIHMLEQAIRSLEKTREDSAGTIWGRTKANMLAFANTMNGHKQLFSLFPSENIYTSVLSGAVSTIILTCVNHKKVAEGFAKAFRHIGDNMDYLSRSKSSINTSQARRAVANAYVEVFKFLCYSMNWQASRWNRFSSAVQNTFYDDHIKTHVDEIERLAKLVDRETNRQTYEGVLDLLEIGSTLSSSAQQRTTADRFRTQSESQVNMSFEDASKAFYRLGYDVTHCLTAAEQQHNYDVLMVAFRRAGSAEPSNQTHENSDEQRVDNPSLATDETDTDHNSNEDGDALSTQTMPYPVTNYYARQDLERFAQPLLPFVNNGVEEATRFARPGPGSGLPSEVLFDIQRWIRNDASSFLWVEGPVFPADLSPAALRVCAVMADARIPIICFFNQLRYPNPNNLDTREAGIICLLYSTINQLINQLPSVIETEEVMDNTYFDKLDGSFDSCEFALYVISRLLRYAPSRLVIVIHGLEVLESRLSTTILGQLVDIIRQQSAERVVKAFFSTNGMSRVLGSKTNRMERVDASRMGLDHPGRPLRGASSFNDIGMGGSS</sequence>
<evidence type="ECO:0000313" key="3">
    <source>
        <dbReference type="EMBL" id="KUI68926.1"/>
    </source>
</evidence>
<organism evidence="3 4">
    <name type="scientific">Cytospora mali</name>
    <name type="common">Apple Valsa canker fungus</name>
    <name type="synonym">Valsa mali</name>
    <dbReference type="NCBI Taxonomy" id="578113"/>
    <lineage>
        <taxon>Eukaryota</taxon>
        <taxon>Fungi</taxon>
        <taxon>Dikarya</taxon>
        <taxon>Ascomycota</taxon>
        <taxon>Pezizomycotina</taxon>
        <taxon>Sordariomycetes</taxon>
        <taxon>Sordariomycetidae</taxon>
        <taxon>Diaporthales</taxon>
        <taxon>Cytosporaceae</taxon>
        <taxon>Cytospora</taxon>
    </lineage>
</organism>
<evidence type="ECO:0000256" key="1">
    <source>
        <dbReference type="SAM" id="MobiDB-lite"/>
    </source>
</evidence>
<dbReference type="AlphaFoldDB" id="A0A194VXF8"/>
<feature type="domain" description="DUF7708" evidence="2">
    <location>
        <begin position="141"/>
        <end position="260"/>
    </location>
</feature>
<dbReference type="Proteomes" id="UP000078559">
    <property type="component" value="Chromosome 4"/>
</dbReference>
<gene>
    <name evidence="3" type="ORF">VM1G_04638</name>
</gene>
<reference evidence="3" key="1">
    <citation type="submission" date="2014-12" db="EMBL/GenBank/DDBJ databases">
        <title>Genome Sequence of Valsa Canker Pathogens Uncovers a Specific Adaption of Colonization on Woody Bark.</title>
        <authorList>
            <person name="Yin Z."/>
            <person name="Liu H."/>
            <person name="Gao X."/>
            <person name="Li Z."/>
            <person name="Song N."/>
            <person name="Ke X."/>
            <person name="Dai Q."/>
            <person name="Wu Y."/>
            <person name="Sun Y."/>
            <person name="Xu J.-R."/>
            <person name="Kang Z.K."/>
            <person name="Wang L."/>
            <person name="Huang L."/>
        </authorList>
    </citation>
    <scope>NUCLEOTIDE SEQUENCE [LARGE SCALE GENOMIC DNA]</scope>
    <source>
        <strain evidence="3">03-8</strain>
    </source>
</reference>